<evidence type="ECO:0000313" key="2">
    <source>
        <dbReference type="Proteomes" id="UP000033616"/>
    </source>
</evidence>
<gene>
    <name evidence="1" type="ORF">OCHUTO_0936</name>
</gene>
<comment type="caution">
    <text evidence="1">The sequence shown here is derived from an EMBL/GenBank/DDBJ whole genome shotgun (WGS) entry which is preliminary data.</text>
</comment>
<evidence type="ECO:0000313" key="1">
    <source>
        <dbReference type="EMBL" id="KJV55201.1"/>
    </source>
</evidence>
<accession>A0A0F3MHS0</accession>
<sequence>MPGAFLITVGAGYQDGGSNKCEITKGRYYSTIHA</sequence>
<keyword evidence="2" id="KW-1185">Reference proteome</keyword>
<dbReference type="AlphaFoldDB" id="A0A0F3MHS0"/>
<dbReference type="EMBL" id="LANP01000026">
    <property type="protein sequence ID" value="KJV55201.1"/>
    <property type="molecule type" value="Genomic_DNA"/>
</dbReference>
<dbReference type="Proteomes" id="UP000033616">
    <property type="component" value="Unassembled WGS sequence"/>
</dbReference>
<protein>
    <submittedName>
        <fullName evidence="1">Uncharacterized protein</fullName>
    </submittedName>
</protein>
<dbReference type="PATRIC" id="fig|1359168.3.peg.668"/>
<proteinExistence type="predicted"/>
<organism evidence="1 2">
    <name type="scientific">Orientia chuto str. Dubai</name>
    <dbReference type="NCBI Taxonomy" id="1359168"/>
    <lineage>
        <taxon>Bacteria</taxon>
        <taxon>Pseudomonadati</taxon>
        <taxon>Pseudomonadota</taxon>
        <taxon>Alphaproteobacteria</taxon>
        <taxon>Rickettsiales</taxon>
        <taxon>Rickettsiaceae</taxon>
        <taxon>Rickettsieae</taxon>
        <taxon>Orientia</taxon>
    </lineage>
</organism>
<name>A0A0F3MHS0_9RICK</name>
<reference evidence="1 2" key="1">
    <citation type="submission" date="2015-02" db="EMBL/GenBank/DDBJ databases">
        <title>Genome Sequencing of Rickettsiales.</title>
        <authorList>
            <person name="Daugherty S.C."/>
            <person name="Su Q."/>
            <person name="Abolude K."/>
            <person name="Beier-Sexton M."/>
            <person name="Carlyon J.A."/>
            <person name="Carter R."/>
            <person name="Day N.P."/>
            <person name="Dumler S.J."/>
            <person name="Dyachenko V."/>
            <person name="Godinez A."/>
            <person name="Kurtti T.J."/>
            <person name="Lichay M."/>
            <person name="Mullins K.E."/>
            <person name="Ott S."/>
            <person name="Pappas-Brown V."/>
            <person name="Paris D.H."/>
            <person name="Patel P."/>
            <person name="Richards A.L."/>
            <person name="Sadzewicz L."/>
            <person name="Sears K."/>
            <person name="Seidman D."/>
            <person name="Sengamalay N."/>
            <person name="Stenos J."/>
            <person name="Tallon L.J."/>
            <person name="Vincent G."/>
            <person name="Fraser C.M."/>
            <person name="Munderloh U."/>
            <person name="Dunning-Hotopp J.C."/>
        </authorList>
    </citation>
    <scope>NUCLEOTIDE SEQUENCE [LARGE SCALE GENOMIC DNA]</scope>
    <source>
        <strain evidence="1 2">Fuller</strain>
    </source>
</reference>